<dbReference type="PROSITE" id="PS51462">
    <property type="entry name" value="NUDIX"/>
    <property type="match status" value="1"/>
</dbReference>
<dbReference type="InterPro" id="IPR015797">
    <property type="entry name" value="NUDIX_hydrolase-like_dom_sf"/>
</dbReference>
<dbReference type="GO" id="GO:0046872">
    <property type="term" value="F:metal ion binding"/>
    <property type="evidence" value="ECO:0007669"/>
    <property type="project" value="UniProtKB-KW"/>
</dbReference>
<sequence>MSKQCRHSSPIGADLLRDLNARSQYGALCYRTKAGKVEILLITSRDTGRWVVPKGWPVKGQTPAGSATVEAFEEAGVQGKTLPVCAGLYTYDKGVPGGEALPCVVALYPVKVKKLRRRYPESGQRTRKWVSRKRAAEMVNEPELAEILRNFDPAAIGR</sequence>
<evidence type="ECO:0000313" key="6">
    <source>
        <dbReference type="EMBL" id="PWR04672.1"/>
    </source>
</evidence>
<dbReference type="InterPro" id="IPR047198">
    <property type="entry name" value="DDP-like_NUDIX"/>
</dbReference>
<dbReference type="InterPro" id="IPR000086">
    <property type="entry name" value="NUDIX_hydrolase_dom"/>
</dbReference>
<dbReference type="AlphaFoldDB" id="A0A2V2LIC7"/>
<keyword evidence="7" id="KW-1185">Reference proteome</keyword>
<organism evidence="6 7">
    <name type="scientific">Meridianimarinicoccus roseus</name>
    <dbReference type="NCBI Taxonomy" id="2072018"/>
    <lineage>
        <taxon>Bacteria</taxon>
        <taxon>Pseudomonadati</taxon>
        <taxon>Pseudomonadota</taxon>
        <taxon>Alphaproteobacteria</taxon>
        <taxon>Rhodobacterales</taxon>
        <taxon>Paracoccaceae</taxon>
        <taxon>Meridianimarinicoccus</taxon>
    </lineage>
</organism>
<feature type="domain" description="Nudix hydrolase" evidence="5">
    <location>
        <begin position="20"/>
        <end position="152"/>
    </location>
</feature>
<keyword evidence="3 6" id="KW-0378">Hydrolase</keyword>
<evidence type="ECO:0000256" key="1">
    <source>
        <dbReference type="ARBA" id="ARBA00001946"/>
    </source>
</evidence>
<gene>
    <name evidence="6" type="ORF">DKT77_00240</name>
</gene>
<evidence type="ECO:0000259" key="5">
    <source>
        <dbReference type="PROSITE" id="PS51462"/>
    </source>
</evidence>
<dbReference type="SUPFAM" id="SSF55811">
    <property type="entry name" value="Nudix"/>
    <property type="match status" value="1"/>
</dbReference>
<proteinExistence type="predicted"/>
<comment type="cofactor">
    <cofactor evidence="1">
        <name>Mg(2+)</name>
        <dbReference type="ChEBI" id="CHEBI:18420"/>
    </cofactor>
</comment>
<dbReference type="Pfam" id="PF00293">
    <property type="entry name" value="NUDIX"/>
    <property type="match status" value="1"/>
</dbReference>
<evidence type="ECO:0000313" key="7">
    <source>
        <dbReference type="Proteomes" id="UP000245680"/>
    </source>
</evidence>
<dbReference type="CDD" id="cd04666">
    <property type="entry name" value="NUDIX_DIPP2_like_Nudt4"/>
    <property type="match status" value="1"/>
</dbReference>
<dbReference type="Gene3D" id="3.90.79.10">
    <property type="entry name" value="Nucleoside Triphosphate Pyrophosphohydrolase"/>
    <property type="match status" value="1"/>
</dbReference>
<protein>
    <submittedName>
        <fullName evidence="6">NUDIX hydrolase</fullName>
    </submittedName>
</protein>
<comment type="caution">
    <text evidence="6">The sequence shown here is derived from an EMBL/GenBank/DDBJ whole genome shotgun (WGS) entry which is preliminary data.</text>
</comment>
<dbReference type="GO" id="GO:0016462">
    <property type="term" value="F:pyrophosphatase activity"/>
    <property type="evidence" value="ECO:0007669"/>
    <property type="project" value="InterPro"/>
</dbReference>
<keyword evidence="4" id="KW-0460">Magnesium</keyword>
<dbReference type="PANTHER" id="PTHR12629">
    <property type="entry name" value="DIPHOSPHOINOSITOL POLYPHOSPHATE PHOSPHOHYDROLASE"/>
    <property type="match status" value="1"/>
</dbReference>
<evidence type="ECO:0000256" key="2">
    <source>
        <dbReference type="ARBA" id="ARBA00022723"/>
    </source>
</evidence>
<dbReference type="PANTHER" id="PTHR12629:SF0">
    <property type="entry name" value="DIPHOSPHOINOSITOL-POLYPHOSPHATE DIPHOSPHATASE"/>
    <property type="match status" value="1"/>
</dbReference>
<evidence type="ECO:0000256" key="3">
    <source>
        <dbReference type="ARBA" id="ARBA00022801"/>
    </source>
</evidence>
<dbReference type="RefSeq" id="WP_109809731.1">
    <property type="nucleotide sequence ID" value="NZ_QGKU01000002.1"/>
</dbReference>
<accession>A0A2V2LIC7</accession>
<dbReference type="OrthoDB" id="7066910at2"/>
<dbReference type="EMBL" id="QGKU01000002">
    <property type="protein sequence ID" value="PWR04672.1"/>
    <property type="molecule type" value="Genomic_DNA"/>
</dbReference>
<reference evidence="6 7" key="1">
    <citation type="submission" date="2018-05" db="EMBL/GenBank/DDBJ databases">
        <title>Rhodobacteraceae gen. nov., sp. nov. isolated from sea water.</title>
        <authorList>
            <person name="Ren Y."/>
        </authorList>
    </citation>
    <scope>NUCLEOTIDE SEQUENCE [LARGE SCALE GENOMIC DNA]</scope>
    <source>
        <strain evidence="6 7">TG-679</strain>
    </source>
</reference>
<name>A0A2V2LIC7_9RHOB</name>
<dbReference type="GO" id="GO:0005737">
    <property type="term" value="C:cytoplasm"/>
    <property type="evidence" value="ECO:0007669"/>
    <property type="project" value="TreeGrafter"/>
</dbReference>
<dbReference type="Proteomes" id="UP000245680">
    <property type="component" value="Unassembled WGS sequence"/>
</dbReference>
<keyword evidence="2" id="KW-0479">Metal-binding</keyword>
<evidence type="ECO:0000256" key="4">
    <source>
        <dbReference type="ARBA" id="ARBA00022842"/>
    </source>
</evidence>